<reference evidence="2 3" key="1">
    <citation type="submission" date="2019-07" db="EMBL/GenBank/DDBJ databases">
        <authorList>
            <person name="Zhao L.H."/>
        </authorList>
    </citation>
    <scope>NUCLEOTIDE SEQUENCE [LARGE SCALE GENOMIC DNA]</scope>
    <source>
        <strain evidence="2 3">Co35</strain>
    </source>
</reference>
<dbReference type="InterPro" id="IPR052526">
    <property type="entry name" value="HTH-type_Bedaq_tolerance"/>
</dbReference>
<proteinExistence type="predicted"/>
<accession>A0A554S9Z1</accession>
<keyword evidence="3" id="KW-1185">Reference proteome</keyword>
<evidence type="ECO:0000259" key="1">
    <source>
        <dbReference type="PROSITE" id="PS50995"/>
    </source>
</evidence>
<name>A0A554S9Z1_9ACTN</name>
<dbReference type="Proteomes" id="UP000316988">
    <property type="component" value="Unassembled WGS sequence"/>
</dbReference>
<organism evidence="2 3">
    <name type="scientific">Aeromicrobium piscarium</name>
    <dbReference type="NCBI Taxonomy" id="2590901"/>
    <lineage>
        <taxon>Bacteria</taxon>
        <taxon>Bacillati</taxon>
        <taxon>Actinomycetota</taxon>
        <taxon>Actinomycetes</taxon>
        <taxon>Propionibacteriales</taxon>
        <taxon>Nocardioidaceae</taxon>
        <taxon>Aeromicrobium</taxon>
    </lineage>
</organism>
<dbReference type="RefSeq" id="WP_143913215.1">
    <property type="nucleotide sequence ID" value="NZ_VLNT01000006.1"/>
</dbReference>
<evidence type="ECO:0000313" key="3">
    <source>
        <dbReference type="Proteomes" id="UP000316988"/>
    </source>
</evidence>
<dbReference type="PRINTS" id="PR00598">
    <property type="entry name" value="HTHMARR"/>
</dbReference>
<dbReference type="Gene3D" id="1.10.10.10">
    <property type="entry name" value="Winged helix-like DNA-binding domain superfamily/Winged helix DNA-binding domain"/>
    <property type="match status" value="1"/>
</dbReference>
<dbReference type="InterPro" id="IPR000835">
    <property type="entry name" value="HTH_MarR-typ"/>
</dbReference>
<evidence type="ECO:0000313" key="2">
    <source>
        <dbReference type="EMBL" id="TSD63161.1"/>
    </source>
</evidence>
<dbReference type="PANTHER" id="PTHR39515:SF2">
    <property type="entry name" value="HTH-TYPE TRANSCRIPTIONAL REGULATOR RV0880"/>
    <property type="match status" value="1"/>
</dbReference>
<comment type="caution">
    <text evidence="2">The sequence shown here is derived from an EMBL/GenBank/DDBJ whole genome shotgun (WGS) entry which is preliminary data.</text>
</comment>
<dbReference type="SMART" id="SM00347">
    <property type="entry name" value="HTH_MARR"/>
    <property type="match status" value="1"/>
</dbReference>
<dbReference type="EMBL" id="VLNT01000006">
    <property type="protein sequence ID" value="TSD63161.1"/>
    <property type="molecule type" value="Genomic_DNA"/>
</dbReference>
<gene>
    <name evidence="2" type="ORF">FNM00_09590</name>
</gene>
<dbReference type="PANTHER" id="PTHR39515">
    <property type="entry name" value="CONSERVED PROTEIN"/>
    <property type="match status" value="1"/>
</dbReference>
<dbReference type="PROSITE" id="PS50995">
    <property type="entry name" value="HTH_MARR_2"/>
    <property type="match status" value="1"/>
</dbReference>
<feature type="domain" description="HTH marR-type" evidence="1">
    <location>
        <begin position="1"/>
        <end position="131"/>
    </location>
</feature>
<dbReference type="OrthoDB" id="8966183at2"/>
<dbReference type="AlphaFoldDB" id="A0A554S9Z1"/>
<dbReference type="InterPro" id="IPR036390">
    <property type="entry name" value="WH_DNA-bd_sf"/>
</dbReference>
<protein>
    <submittedName>
        <fullName evidence="2">MarR family transcriptional regulator</fullName>
    </submittedName>
</protein>
<dbReference type="SUPFAM" id="SSF46785">
    <property type="entry name" value="Winged helix' DNA-binding domain"/>
    <property type="match status" value="1"/>
</dbReference>
<dbReference type="GO" id="GO:0003700">
    <property type="term" value="F:DNA-binding transcription factor activity"/>
    <property type="evidence" value="ECO:0007669"/>
    <property type="project" value="InterPro"/>
</dbReference>
<dbReference type="InterPro" id="IPR036388">
    <property type="entry name" value="WH-like_DNA-bd_sf"/>
</dbReference>
<sequence length="139" mass="15263">MRNAGSEIVLRQVAHAIVRRTPRGSLSRAAASSLARLDDHGPERITALAEREAVSQPAMTALVRRLENAGLVTRHADAEDARATRISITEQGRATLHERLAQYDKLIGEALDRLSDDDRASIAAALPALENFVRTYDFH</sequence>
<dbReference type="Pfam" id="PF01047">
    <property type="entry name" value="MarR"/>
    <property type="match status" value="1"/>
</dbReference>